<dbReference type="InterPro" id="IPR001155">
    <property type="entry name" value="OxRdtase_FMN_N"/>
</dbReference>
<evidence type="ECO:0000313" key="6">
    <source>
        <dbReference type="EMBL" id="MXO62307.1"/>
    </source>
</evidence>
<dbReference type="PANTHER" id="PTHR22893">
    <property type="entry name" value="NADH OXIDOREDUCTASE-RELATED"/>
    <property type="match status" value="1"/>
</dbReference>
<dbReference type="FunFam" id="3.20.20.70:FF:000059">
    <property type="entry name" value="N-ethylmaleimide reductase, FMN-linked"/>
    <property type="match status" value="1"/>
</dbReference>
<dbReference type="OrthoDB" id="9804454at2"/>
<evidence type="ECO:0000256" key="3">
    <source>
        <dbReference type="ARBA" id="ARBA00023002"/>
    </source>
</evidence>
<evidence type="ECO:0000313" key="7">
    <source>
        <dbReference type="Proteomes" id="UP000445582"/>
    </source>
</evidence>
<dbReference type="CDD" id="cd02933">
    <property type="entry name" value="OYE_like_FMN"/>
    <property type="match status" value="1"/>
</dbReference>
<feature type="domain" description="NADH:flavin oxidoreductase/NADH oxidase N-terminal" evidence="5">
    <location>
        <begin position="4"/>
        <end position="334"/>
    </location>
</feature>
<protein>
    <submittedName>
        <fullName evidence="6">Alkene reductase</fullName>
    </submittedName>
</protein>
<evidence type="ECO:0000256" key="1">
    <source>
        <dbReference type="ARBA" id="ARBA00001917"/>
    </source>
</evidence>
<comment type="similarity">
    <text evidence="2">Belongs to the NADH:flavin oxidoreductase/NADH oxidase family.</text>
</comment>
<dbReference type="PANTHER" id="PTHR22893:SF91">
    <property type="entry name" value="NADPH DEHYDROGENASE 2-RELATED"/>
    <property type="match status" value="1"/>
</dbReference>
<keyword evidence="7" id="KW-1185">Reference proteome</keyword>
<feature type="compositionally biased region" description="Basic and acidic residues" evidence="4">
    <location>
        <begin position="128"/>
        <end position="137"/>
    </location>
</feature>
<dbReference type="Gene3D" id="3.20.20.70">
    <property type="entry name" value="Aldolase class I"/>
    <property type="match status" value="1"/>
</dbReference>
<sequence length="376" mass="40487">MHDSLFQPLDLGSISTKNRIYMAPLTRGRSTQPGSIPNDMMVEYYRQRAGSGLIISEATGISVEGLGWPAAPGIWSEEQTEGWKPVTKAVHEAGGAIVLQLWHMGRLVHPDFLGGEPGVSASATTAPDHAHTREGRKPHQQARALETDEVARVVDDYRKAAANAKAAGFDGVQLHGANGYLVDQFLRDSTNLREDRYGGSPENRARFLREVLEALIGEWGADRVGVRLSPNGETQGCDDSNPAATFGAAARVCEDLKLAFLELREPGPDGTFGATDVPKQSPMIREIYSGPLILNSDYTAEEAEADVASGKCDAVSFGRPYISNPDLAERIRAGAEWAPNKDAPKSWYLPGPEGYIDYPTMEQQSGQPGAMPAAAG</sequence>
<dbReference type="GO" id="GO:0010181">
    <property type="term" value="F:FMN binding"/>
    <property type="evidence" value="ECO:0007669"/>
    <property type="project" value="InterPro"/>
</dbReference>
<dbReference type="EMBL" id="WTYN01000001">
    <property type="protein sequence ID" value="MXO62307.1"/>
    <property type="molecule type" value="Genomic_DNA"/>
</dbReference>
<dbReference type="SUPFAM" id="SSF51395">
    <property type="entry name" value="FMN-linked oxidoreductases"/>
    <property type="match status" value="1"/>
</dbReference>
<evidence type="ECO:0000256" key="4">
    <source>
        <dbReference type="SAM" id="MobiDB-lite"/>
    </source>
</evidence>
<dbReference type="Pfam" id="PF00724">
    <property type="entry name" value="Oxidored_FMN"/>
    <property type="match status" value="1"/>
</dbReference>
<organism evidence="6 7">
    <name type="scientific">Qipengyuania oceanensis</name>
    <dbReference type="NCBI Taxonomy" id="1463597"/>
    <lineage>
        <taxon>Bacteria</taxon>
        <taxon>Pseudomonadati</taxon>
        <taxon>Pseudomonadota</taxon>
        <taxon>Alphaproteobacteria</taxon>
        <taxon>Sphingomonadales</taxon>
        <taxon>Erythrobacteraceae</taxon>
        <taxon>Qipengyuania</taxon>
    </lineage>
</organism>
<gene>
    <name evidence="6" type="ORF">GRI48_04695</name>
</gene>
<reference evidence="6 7" key="1">
    <citation type="submission" date="2019-12" db="EMBL/GenBank/DDBJ databases">
        <title>Genomic-based taxomic classification of the family Erythrobacteraceae.</title>
        <authorList>
            <person name="Xu L."/>
        </authorList>
    </citation>
    <scope>NUCLEOTIDE SEQUENCE [LARGE SCALE GENOMIC DNA]</scope>
    <source>
        <strain evidence="6 7">MCCC 1A09965</strain>
    </source>
</reference>
<dbReference type="GO" id="GO:0016628">
    <property type="term" value="F:oxidoreductase activity, acting on the CH-CH group of donors, NAD or NADP as acceptor"/>
    <property type="evidence" value="ECO:0007669"/>
    <property type="project" value="UniProtKB-ARBA"/>
</dbReference>
<proteinExistence type="inferred from homology"/>
<comment type="cofactor">
    <cofactor evidence="1">
        <name>FMN</name>
        <dbReference type="ChEBI" id="CHEBI:58210"/>
    </cofactor>
</comment>
<dbReference type="InterPro" id="IPR013785">
    <property type="entry name" value="Aldolase_TIM"/>
</dbReference>
<comment type="caution">
    <text evidence="6">The sequence shown here is derived from an EMBL/GenBank/DDBJ whole genome shotgun (WGS) entry which is preliminary data.</text>
</comment>
<accession>A0A844YED0</accession>
<feature type="region of interest" description="Disordered" evidence="4">
    <location>
        <begin position="118"/>
        <end position="144"/>
    </location>
</feature>
<name>A0A844YED0_9SPHN</name>
<keyword evidence="3" id="KW-0560">Oxidoreductase</keyword>
<dbReference type="GO" id="GO:0005829">
    <property type="term" value="C:cytosol"/>
    <property type="evidence" value="ECO:0007669"/>
    <property type="project" value="UniProtKB-ARBA"/>
</dbReference>
<evidence type="ECO:0000259" key="5">
    <source>
        <dbReference type="Pfam" id="PF00724"/>
    </source>
</evidence>
<evidence type="ECO:0000256" key="2">
    <source>
        <dbReference type="ARBA" id="ARBA00005979"/>
    </source>
</evidence>
<dbReference type="AlphaFoldDB" id="A0A844YED0"/>
<dbReference type="Proteomes" id="UP000445582">
    <property type="component" value="Unassembled WGS sequence"/>
</dbReference>
<dbReference type="InterPro" id="IPR045247">
    <property type="entry name" value="Oye-like"/>
</dbReference>